<feature type="transmembrane region" description="Helical" evidence="2">
    <location>
        <begin position="74"/>
        <end position="102"/>
    </location>
</feature>
<dbReference type="KEGG" id="kcm:ABWK59_14270"/>
<evidence type="ECO:0008006" key="4">
    <source>
        <dbReference type="Google" id="ProtNLM"/>
    </source>
</evidence>
<keyword evidence="2" id="KW-0812">Transmembrane</keyword>
<keyword evidence="2" id="KW-0472">Membrane</keyword>
<name>A0AAU8JW19_9ACTN</name>
<reference evidence="3" key="1">
    <citation type="submission" date="2024-06" db="EMBL/GenBank/DDBJ databases">
        <title>The genome sequences of Kitasatospora sp. strain HUAS MG31.</title>
        <authorList>
            <person name="Mo P."/>
        </authorList>
    </citation>
    <scope>NUCLEOTIDE SEQUENCE</scope>
    <source>
        <strain evidence="3">HUAS MG31</strain>
    </source>
</reference>
<dbReference type="AlphaFoldDB" id="A0AAU8JW19"/>
<organism evidence="3">
    <name type="scientific">Kitasatospora camelliae</name>
    <dbReference type="NCBI Taxonomy" id="3156397"/>
    <lineage>
        <taxon>Bacteria</taxon>
        <taxon>Bacillati</taxon>
        <taxon>Actinomycetota</taxon>
        <taxon>Actinomycetes</taxon>
        <taxon>Kitasatosporales</taxon>
        <taxon>Streptomycetaceae</taxon>
        <taxon>Kitasatospora</taxon>
    </lineage>
</organism>
<evidence type="ECO:0000256" key="1">
    <source>
        <dbReference type="SAM" id="MobiDB-lite"/>
    </source>
</evidence>
<dbReference type="RefSeq" id="WP_354640959.1">
    <property type="nucleotide sequence ID" value="NZ_CP159872.1"/>
</dbReference>
<sequence>MSNPYQSPDPYGGYGQQPPYGAPQYPQQPQPGYQQPVSGYGYPQQPQPVYQQPQPQAFVPSGGQQNSYATASAVLGFVAILLTCFYGGFLGLIGIGIGIAGVNRAGRTGVGKTAAIGGVVLNTLAVLISIALVVYYFVLTK</sequence>
<accession>A0AAU8JW19</accession>
<keyword evidence="2" id="KW-1133">Transmembrane helix</keyword>
<protein>
    <recommendedName>
        <fullName evidence="4">DUF4190 domain-containing protein</fullName>
    </recommendedName>
</protein>
<feature type="compositionally biased region" description="Low complexity" evidence="1">
    <location>
        <begin position="1"/>
        <end position="57"/>
    </location>
</feature>
<gene>
    <name evidence="3" type="ORF">ABWK59_14270</name>
</gene>
<proteinExistence type="predicted"/>
<dbReference type="EMBL" id="CP159872">
    <property type="protein sequence ID" value="XCM79998.1"/>
    <property type="molecule type" value="Genomic_DNA"/>
</dbReference>
<feature type="transmembrane region" description="Helical" evidence="2">
    <location>
        <begin position="114"/>
        <end position="138"/>
    </location>
</feature>
<evidence type="ECO:0000313" key="3">
    <source>
        <dbReference type="EMBL" id="XCM79998.1"/>
    </source>
</evidence>
<evidence type="ECO:0000256" key="2">
    <source>
        <dbReference type="SAM" id="Phobius"/>
    </source>
</evidence>
<feature type="region of interest" description="Disordered" evidence="1">
    <location>
        <begin position="1"/>
        <end position="64"/>
    </location>
</feature>